<evidence type="ECO:0000256" key="4">
    <source>
        <dbReference type="ARBA" id="ARBA00022692"/>
    </source>
</evidence>
<dbReference type="Gene3D" id="1.20.1720.10">
    <property type="entry name" value="Multidrug resistance protein D"/>
    <property type="match status" value="1"/>
</dbReference>
<reference evidence="9" key="4">
    <citation type="submission" date="2024-05" db="EMBL/GenBank/DDBJ databases">
        <authorList>
            <person name="Sun Q."/>
            <person name="Zhou Y."/>
        </authorList>
    </citation>
    <scope>NUCLEOTIDE SEQUENCE</scope>
    <source>
        <strain evidence="9">CGMCC 4.5581</strain>
    </source>
</reference>
<keyword evidence="6 7" id="KW-0472">Membrane</keyword>
<dbReference type="RefSeq" id="WP_166757689.1">
    <property type="nucleotide sequence ID" value="NZ_BAABJU010000020.1"/>
</dbReference>
<keyword evidence="12" id="KW-1185">Reference proteome</keyword>
<dbReference type="PANTHER" id="PTHR42718:SF49">
    <property type="entry name" value="EXPORT PROTEIN"/>
    <property type="match status" value="1"/>
</dbReference>
<evidence type="ECO:0000256" key="7">
    <source>
        <dbReference type="SAM" id="Phobius"/>
    </source>
</evidence>
<keyword evidence="2" id="KW-0813">Transport</keyword>
<dbReference type="AlphaFoldDB" id="A0A846LRU3"/>
<dbReference type="Proteomes" id="UP000552836">
    <property type="component" value="Unassembled WGS sequence"/>
</dbReference>
<dbReference type="NCBIfam" id="TIGR00711">
    <property type="entry name" value="efflux_EmrB"/>
    <property type="match status" value="1"/>
</dbReference>
<name>A0A846LRU3_9ACTN</name>
<feature type="transmembrane region" description="Helical" evidence="7">
    <location>
        <begin position="220"/>
        <end position="239"/>
    </location>
</feature>
<keyword evidence="5 7" id="KW-1133">Transmembrane helix</keyword>
<feature type="transmembrane region" description="Helical" evidence="7">
    <location>
        <begin position="295"/>
        <end position="316"/>
    </location>
</feature>
<evidence type="ECO:0000256" key="3">
    <source>
        <dbReference type="ARBA" id="ARBA00022475"/>
    </source>
</evidence>
<dbReference type="CDD" id="cd17321">
    <property type="entry name" value="MFS_MMR_MDR_like"/>
    <property type="match status" value="1"/>
</dbReference>
<accession>A0A846LRU3</accession>
<feature type="transmembrane region" description="Helical" evidence="7">
    <location>
        <begin position="159"/>
        <end position="179"/>
    </location>
</feature>
<dbReference type="InterPro" id="IPR011701">
    <property type="entry name" value="MFS"/>
</dbReference>
<feature type="transmembrane region" description="Helical" evidence="7">
    <location>
        <begin position="463"/>
        <end position="485"/>
    </location>
</feature>
<feature type="transmembrane region" description="Helical" evidence="7">
    <location>
        <begin position="260"/>
        <end position="283"/>
    </location>
</feature>
<feature type="transmembrane region" description="Helical" evidence="7">
    <location>
        <begin position="323"/>
        <end position="344"/>
    </location>
</feature>
<dbReference type="PRINTS" id="PR01036">
    <property type="entry name" value="TCRTETB"/>
</dbReference>
<dbReference type="EMBL" id="JAAMPA010000003">
    <property type="protein sequence ID" value="NIH70191.1"/>
    <property type="molecule type" value="Genomic_DNA"/>
</dbReference>
<dbReference type="InterPro" id="IPR004638">
    <property type="entry name" value="EmrB-like"/>
</dbReference>
<sequence length="506" mass="51719">MRKWLPLVAICTGTFMLLIDVTIVNVALPDMATDLDTSFGQLQWVVDVYALSLAALVLGAGSLADLYGRRRLYLIGLGLFALASLACGLAPGAELLIVARAVQGIGAAAMLATTIALINTSYEGRDRGTAFGIWGAVVGAAAALGPILGGALTELDWRWIFFVNLPISVFGIALTLMAVQEARQPDAPRPDVPGIVLFTVGAAGIVFGLVRAAADGWGAPVAWGPLAAGVLVLAVWVRVELGRRAPMLDVRLFGNRSFTGIMLGALLLNGAAFAHNLYISLWLQSVLGLSPLQGGLVFIPLSAFSFVVAAFAGRYLQTLPPRFVVGGGLVVIGVAALLLAFVQADSSWRVLVPGLAVLGIGVGVANPTLASAALAAVPRERSGMASGAVNTARQLGFALGVAVLGSVFTARAAGVLRDAGAADPDATASALTAGQTQQLVGSAPPADRAGLADLLGSAYADGLHQVFLVSGSAGILGGLLVLWLVRAAAPSQASQRTAEHESSPAR</sequence>
<feature type="transmembrane region" description="Helical" evidence="7">
    <location>
        <begin position="7"/>
        <end position="28"/>
    </location>
</feature>
<feature type="domain" description="Major facilitator superfamily (MFS) profile" evidence="8">
    <location>
        <begin position="6"/>
        <end position="489"/>
    </location>
</feature>
<feature type="transmembrane region" description="Helical" evidence="7">
    <location>
        <begin position="97"/>
        <end position="118"/>
    </location>
</feature>
<dbReference type="PANTHER" id="PTHR42718">
    <property type="entry name" value="MAJOR FACILITATOR SUPERFAMILY MULTIDRUG TRANSPORTER MFSC"/>
    <property type="match status" value="1"/>
</dbReference>
<evidence type="ECO:0000256" key="1">
    <source>
        <dbReference type="ARBA" id="ARBA00004651"/>
    </source>
</evidence>
<evidence type="ECO:0000313" key="11">
    <source>
        <dbReference type="Proteomes" id="UP000552836"/>
    </source>
</evidence>
<feature type="transmembrane region" description="Helical" evidence="7">
    <location>
        <begin position="72"/>
        <end position="91"/>
    </location>
</feature>
<reference evidence="9" key="1">
    <citation type="journal article" date="2014" name="Int. J. Syst. Evol. Microbiol.">
        <title>Complete genome of a new Firmicutes species belonging to the dominant human colonic microbiota ('Ruminococcus bicirculans') reveals two chromosomes and a selective capacity to utilize plant glucans.</title>
        <authorList>
            <consortium name="NISC Comparative Sequencing Program"/>
            <person name="Wegmann U."/>
            <person name="Louis P."/>
            <person name="Goesmann A."/>
            <person name="Henrissat B."/>
            <person name="Duncan S.H."/>
            <person name="Flint H.J."/>
        </authorList>
    </citation>
    <scope>NUCLEOTIDE SEQUENCE</scope>
    <source>
        <strain evidence="9">CGMCC 4.5581</strain>
    </source>
</reference>
<evidence type="ECO:0000313" key="10">
    <source>
        <dbReference type="EMBL" id="NIH70191.1"/>
    </source>
</evidence>
<keyword evidence="3" id="KW-1003">Cell membrane</keyword>
<dbReference type="Proteomes" id="UP000648663">
    <property type="component" value="Unassembled WGS sequence"/>
</dbReference>
<evidence type="ECO:0000256" key="2">
    <source>
        <dbReference type="ARBA" id="ARBA00022448"/>
    </source>
</evidence>
<protein>
    <submittedName>
        <fullName evidence="10">EmrB/QacA subfamily drug resistance transporter</fullName>
    </submittedName>
    <submittedName>
        <fullName evidence="9">MFS transporter</fullName>
    </submittedName>
</protein>
<dbReference type="PROSITE" id="PS50850">
    <property type="entry name" value="MFS"/>
    <property type="match status" value="1"/>
</dbReference>
<evidence type="ECO:0000313" key="9">
    <source>
        <dbReference type="EMBL" id="GGL76290.1"/>
    </source>
</evidence>
<feature type="transmembrane region" description="Helical" evidence="7">
    <location>
        <begin position="191"/>
        <end position="214"/>
    </location>
</feature>
<evidence type="ECO:0000313" key="12">
    <source>
        <dbReference type="Proteomes" id="UP000648663"/>
    </source>
</evidence>
<comment type="caution">
    <text evidence="10">The sequence shown here is derived from an EMBL/GenBank/DDBJ whole genome shotgun (WGS) entry which is preliminary data.</text>
</comment>
<feature type="transmembrane region" description="Helical" evidence="7">
    <location>
        <begin position="350"/>
        <end position="374"/>
    </location>
</feature>
<gene>
    <name evidence="10" type="ORF">FB380_004689</name>
    <name evidence="9" type="ORF">GCM10011589_35440</name>
</gene>
<feature type="transmembrane region" description="Helical" evidence="7">
    <location>
        <begin position="395"/>
        <end position="414"/>
    </location>
</feature>
<organism evidence="10 11">
    <name type="scientific">Modestobacter marinus</name>
    <dbReference type="NCBI Taxonomy" id="477641"/>
    <lineage>
        <taxon>Bacteria</taxon>
        <taxon>Bacillati</taxon>
        <taxon>Actinomycetota</taxon>
        <taxon>Actinomycetes</taxon>
        <taxon>Geodermatophilales</taxon>
        <taxon>Geodermatophilaceae</taxon>
        <taxon>Modestobacter</taxon>
    </lineage>
</organism>
<keyword evidence="4 7" id="KW-0812">Transmembrane</keyword>
<dbReference type="Pfam" id="PF07690">
    <property type="entry name" value="MFS_1"/>
    <property type="match status" value="1"/>
</dbReference>
<dbReference type="GO" id="GO:0022857">
    <property type="term" value="F:transmembrane transporter activity"/>
    <property type="evidence" value="ECO:0007669"/>
    <property type="project" value="InterPro"/>
</dbReference>
<comment type="subcellular location">
    <subcellularLocation>
        <location evidence="1">Cell membrane</location>
        <topology evidence="1">Multi-pass membrane protein</topology>
    </subcellularLocation>
</comment>
<dbReference type="Gene3D" id="1.20.1250.20">
    <property type="entry name" value="MFS general substrate transporter like domains"/>
    <property type="match status" value="1"/>
</dbReference>
<reference evidence="10 11" key="3">
    <citation type="submission" date="2020-02" db="EMBL/GenBank/DDBJ databases">
        <title>Sequencing the genomes of 1000 actinobacteria strains.</title>
        <authorList>
            <person name="Klenk H.-P."/>
        </authorList>
    </citation>
    <scope>NUCLEOTIDE SEQUENCE [LARGE SCALE GENOMIC DNA]</scope>
    <source>
        <strain evidence="10 11">DSM 45201</strain>
    </source>
</reference>
<dbReference type="InterPro" id="IPR020846">
    <property type="entry name" value="MFS_dom"/>
</dbReference>
<dbReference type="InterPro" id="IPR036259">
    <property type="entry name" value="MFS_trans_sf"/>
</dbReference>
<evidence type="ECO:0000259" key="8">
    <source>
        <dbReference type="PROSITE" id="PS50850"/>
    </source>
</evidence>
<dbReference type="EMBL" id="BMMI01000006">
    <property type="protein sequence ID" value="GGL76290.1"/>
    <property type="molecule type" value="Genomic_DNA"/>
</dbReference>
<evidence type="ECO:0000256" key="5">
    <source>
        <dbReference type="ARBA" id="ARBA00022989"/>
    </source>
</evidence>
<feature type="transmembrane region" description="Helical" evidence="7">
    <location>
        <begin position="130"/>
        <end position="153"/>
    </location>
</feature>
<dbReference type="GO" id="GO:0005886">
    <property type="term" value="C:plasma membrane"/>
    <property type="evidence" value="ECO:0007669"/>
    <property type="project" value="UniProtKB-SubCell"/>
</dbReference>
<feature type="transmembrane region" description="Helical" evidence="7">
    <location>
        <begin position="48"/>
        <end position="67"/>
    </location>
</feature>
<reference evidence="12" key="2">
    <citation type="journal article" date="2019" name="Int. J. Syst. Evol. Microbiol.">
        <title>The Global Catalogue of Microorganisms (GCM) 10K type strain sequencing project: providing services to taxonomists for standard genome sequencing and annotation.</title>
        <authorList>
            <consortium name="The Broad Institute Genomics Platform"/>
            <consortium name="The Broad Institute Genome Sequencing Center for Infectious Disease"/>
            <person name="Wu L."/>
            <person name="Ma J."/>
        </authorList>
    </citation>
    <scope>NUCLEOTIDE SEQUENCE [LARGE SCALE GENOMIC DNA]</scope>
    <source>
        <strain evidence="12">CGMCC 4.5581</strain>
    </source>
</reference>
<dbReference type="SUPFAM" id="SSF103473">
    <property type="entry name" value="MFS general substrate transporter"/>
    <property type="match status" value="1"/>
</dbReference>
<proteinExistence type="predicted"/>
<evidence type="ECO:0000256" key="6">
    <source>
        <dbReference type="ARBA" id="ARBA00023136"/>
    </source>
</evidence>